<evidence type="ECO:0000256" key="8">
    <source>
        <dbReference type="ARBA" id="ARBA00022989"/>
    </source>
</evidence>
<evidence type="ECO:0000259" key="12">
    <source>
        <dbReference type="PROSITE" id="PS50939"/>
    </source>
</evidence>
<gene>
    <name evidence="13" type="ORF">WR25_21310</name>
</gene>
<dbReference type="EMBL" id="LIAE01008158">
    <property type="protein sequence ID" value="PAV75213.1"/>
    <property type="molecule type" value="Genomic_DNA"/>
</dbReference>
<dbReference type="PROSITE" id="PS50939">
    <property type="entry name" value="CYTOCHROME_B561"/>
    <property type="match status" value="1"/>
</dbReference>
<sequence>MTILFDPNFQLLREDQSIRIFNILLCISQGCGVLAVLLVAIWMGSYENGFAWSEDPDREFNYHPTFMIMGMVFLYGESLLVYRVFRNERKKFTKTLHVVLHTMVLVFMVLALKAVFDNHNLHRDEEGKPSPIVNMYSVHSWVGMTVVVLFWANYIVGFISFYFPGLPVPMRQLIMPFHQLAGLLIFMFASVAVGMGIAERAAWKNSCWTQHGEMCGKQLVSNFVGVFSFLYTICVLLLVANPRWRRQPLPEEEQLHHLTSSMSQHSMQD</sequence>
<dbReference type="PANTHER" id="PTHR10106">
    <property type="entry name" value="CYTOCHROME B561-RELATED"/>
    <property type="match status" value="1"/>
</dbReference>
<dbReference type="Pfam" id="PF03188">
    <property type="entry name" value="Cytochrom_B561"/>
    <property type="match status" value="1"/>
</dbReference>
<keyword evidence="6" id="KW-0479">Metal-binding</keyword>
<organism evidence="13 14">
    <name type="scientific">Diploscapter pachys</name>
    <dbReference type="NCBI Taxonomy" id="2018661"/>
    <lineage>
        <taxon>Eukaryota</taxon>
        <taxon>Metazoa</taxon>
        <taxon>Ecdysozoa</taxon>
        <taxon>Nematoda</taxon>
        <taxon>Chromadorea</taxon>
        <taxon>Rhabditida</taxon>
        <taxon>Rhabditina</taxon>
        <taxon>Rhabditomorpha</taxon>
        <taxon>Rhabditoidea</taxon>
        <taxon>Rhabditidae</taxon>
        <taxon>Diploscapter</taxon>
    </lineage>
</organism>
<evidence type="ECO:0000256" key="4">
    <source>
        <dbReference type="ARBA" id="ARBA00022617"/>
    </source>
</evidence>
<accession>A0A2A2KN01</accession>
<keyword evidence="5 11" id="KW-0812">Transmembrane</keyword>
<dbReference type="GO" id="GO:0046872">
    <property type="term" value="F:metal ion binding"/>
    <property type="evidence" value="ECO:0007669"/>
    <property type="project" value="UniProtKB-KW"/>
</dbReference>
<keyword evidence="4" id="KW-0349">Heme</keyword>
<comment type="subcellular location">
    <subcellularLocation>
        <location evidence="2">Membrane</location>
        <topology evidence="2">Multi-pass membrane protein</topology>
    </subcellularLocation>
</comment>
<feature type="transmembrane region" description="Helical" evidence="11">
    <location>
        <begin position="218"/>
        <end position="240"/>
    </location>
</feature>
<feature type="domain" description="Cytochrome b561" evidence="12">
    <location>
        <begin position="27"/>
        <end position="240"/>
    </location>
</feature>
<dbReference type="Proteomes" id="UP000218231">
    <property type="component" value="Unassembled WGS sequence"/>
</dbReference>
<reference evidence="13 14" key="1">
    <citation type="journal article" date="2017" name="Curr. Biol.">
        <title>Genome architecture and evolution of a unichromosomal asexual nematode.</title>
        <authorList>
            <person name="Fradin H."/>
            <person name="Zegar C."/>
            <person name="Gutwein M."/>
            <person name="Lucas J."/>
            <person name="Kovtun M."/>
            <person name="Corcoran D."/>
            <person name="Baugh L.R."/>
            <person name="Kiontke K."/>
            <person name="Gunsalus K."/>
            <person name="Fitch D.H."/>
            <person name="Piano F."/>
        </authorList>
    </citation>
    <scope>NUCLEOTIDE SEQUENCE [LARGE SCALE GENOMIC DNA]</scope>
    <source>
        <strain evidence="13">PF1309</strain>
    </source>
</reference>
<evidence type="ECO:0000256" key="2">
    <source>
        <dbReference type="ARBA" id="ARBA00004141"/>
    </source>
</evidence>
<evidence type="ECO:0000256" key="1">
    <source>
        <dbReference type="ARBA" id="ARBA00001970"/>
    </source>
</evidence>
<dbReference type="FunFam" id="1.20.120.1770:FF:000001">
    <property type="entry name" value="Cytochrome b reductase 1"/>
    <property type="match status" value="1"/>
</dbReference>
<dbReference type="InterPro" id="IPR006593">
    <property type="entry name" value="Cyt_b561/ferric_Rdtase_TM"/>
</dbReference>
<feature type="transmembrane region" description="Helical" evidence="11">
    <location>
        <begin position="136"/>
        <end position="163"/>
    </location>
</feature>
<dbReference type="InterPro" id="IPR043205">
    <property type="entry name" value="CYB561/CYBRD1-like"/>
</dbReference>
<comment type="caution">
    <text evidence="13">The sequence shown here is derived from an EMBL/GenBank/DDBJ whole genome shotgun (WGS) entry which is preliminary data.</text>
</comment>
<evidence type="ECO:0000256" key="5">
    <source>
        <dbReference type="ARBA" id="ARBA00022692"/>
    </source>
</evidence>
<dbReference type="SMART" id="SM00665">
    <property type="entry name" value="B561"/>
    <property type="match status" value="1"/>
</dbReference>
<dbReference type="GO" id="GO:0016491">
    <property type="term" value="F:oxidoreductase activity"/>
    <property type="evidence" value="ECO:0007669"/>
    <property type="project" value="InterPro"/>
</dbReference>
<keyword evidence="7" id="KW-0249">Electron transport</keyword>
<evidence type="ECO:0000256" key="7">
    <source>
        <dbReference type="ARBA" id="ARBA00022982"/>
    </source>
</evidence>
<dbReference type="GO" id="GO:0016020">
    <property type="term" value="C:membrane"/>
    <property type="evidence" value="ECO:0007669"/>
    <property type="project" value="UniProtKB-SubCell"/>
</dbReference>
<dbReference type="AlphaFoldDB" id="A0A2A2KN01"/>
<evidence type="ECO:0000313" key="13">
    <source>
        <dbReference type="EMBL" id="PAV75213.1"/>
    </source>
</evidence>
<evidence type="ECO:0000313" key="14">
    <source>
        <dbReference type="Proteomes" id="UP000218231"/>
    </source>
</evidence>
<name>A0A2A2KN01_9BILA</name>
<keyword evidence="3" id="KW-0813">Transport</keyword>
<feature type="transmembrane region" description="Helical" evidence="11">
    <location>
        <begin position="175"/>
        <end position="198"/>
    </location>
</feature>
<feature type="transmembrane region" description="Helical" evidence="11">
    <location>
        <begin position="65"/>
        <end position="85"/>
    </location>
</feature>
<keyword evidence="14" id="KW-1185">Reference proteome</keyword>
<dbReference type="PANTHER" id="PTHR10106:SF0">
    <property type="entry name" value="LD36721P"/>
    <property type="match status" value="1"/>
</dbReference>
<evidence type="ECO:0000256" key="11">
    <source>
        <dbReference type="SAM" id="Phobius"/>
    </source>
</evidence>
<dbReference type="Gene3D" id="1.20.120.1770">
    <property type="match status" value="1"/>
</dbReference>
<comment type="cofactor">
    <cofactor evidence="1">
        <name>heme b</name>
        <dbReference type="ChEBI" id="CHEBI:60344"/>
    </cofactor>
</comment>
<keyword evidence="10 11" id="KW-0472">Membrane</keyword>
<feature type="transmembrane region" description="Helical" evidence="11">
    <location>
        <begin position="20"/>
        <end position="45"/>
    </location>
</feature>
<proteinExistence type="predicted"/>
<keyword evidence="8 11" id="KW-1133">Transmembrane helix</keyword>
<feature type="transmembrane region" description="Helical" evidence="11">
    <location>
        <begin position="97"/>
        <end position="116"/>
    </location>
</feature>
<evidence type="ECO:0000256" key="3">
    <source>
        <dbReference type="ARBA" id="ARBA00022448"/>
    </source>
</evidence>
<evidence type="ECO:0000256" key="10">
    <source>
        <dbReference type="ARBA" id="ARBA00023136"/>
    </source>
</evidence>
<evidence type="ECO:0000256" key="6">
    <source>
        <dbReference type="ARBA" id="ARBA00022723"/>
    </source>
</evidence>
<keyword evidence="9" id="KW-0408">Iron</keyword>
<evidence type="ECO:0000256" key="9">
    <source>
        <dbReference type="ARBA" id="ARBA00023004"/>
    </source>
</evidence>
<protein>
    <recommendedName>
        <fullName evidence="12">Cytochrome b561 domain-containing protein</fullName>
    </recommendedName>
</protein>
<dbReference type="OrthoDB" id="907479at2759"/>